<evidence type="ECO:0000256" key="4">
    <source>
        <dbReference type="ARBA" id="ARBA00023186"/>
    </source>
</evidence>
<evidence type="ECO:0000256" key="2">
    <source>
        <dbReference type="ARBA" id="ARBA00022741"/>
    </source>
</evidence>
<gene>
    <name evidence="7" type="ORF">Sradi_2791700</name>
</gene>
<dbReference type="InterPro" id="IPR001844">
    <property type="entry name" value="Cpn60/GroEL"/>
</dbReference>
<reference evidence="7" key="1">
    <citation type="submission" date="2020-06" db="EMBL/GenBank/DDBJ databases">
        <authorList>
            <person name="Li T."/>
            <person name="Hu X."/>
            <person name="Zhang T."/>
            <person name="Song X."/>
            <person name="Zhang H."/>
            <person name="Dai N."/>
            <person name="Sheng W."/>
            <person name="Hou X."/>
            <person name="Wei L."/>
        </authorList>
    </citation>
    <scope>NUCLEOTIDE SEQUENCE</scope>
    <source>
        <strain evidence="7">G02</strain>
        <tissue evidence="7">Leaf</tissue>
    </source>
</reference>
<dbReference type="InterPro" id="IPR002423">
    <property type="entry name" value="Cpn60/GroEL/TCP-1"/>
</dbReference>
<keyword evidence="4" id="KW-0143">Chaperone</keyword>
<dbReference type="AlphaFoldDB" id="A0AAW2RVV2"/>
<organism evidence="7">
    <name type="scientific">Sesamum radiatum</name>
    <name type="common">Black benniseed</name>
    <dbReference type="NCBI Taxonomy" id="300843"/>
    <lineage>
        <taxon>Eukaryota</taxon>
        <taxon>Viridiplantae</taxon>
        <taxon>Streptophyta</taxon>
        <taxon>Embryophyta</taxon>
        <taxon>Tracheophyta</taxon>
        <taxon>Spermatophyta</taxon>
        <taxon>Magnoliopsida</taxon>
        <taxon>eudicotyledons</taxon>
        <taxon>Gunneridae</taxon>
        <taxon>Pentapetalae</taxon>
        <taxon>asterids</taxon>
        <taxon>lamiids</taxon>
        <taxon>Lamiales</taxon>
        <taxon>Pedaliaceae</taxon>
        <taxon>Sesamum</taxon>
    </lineage>
</organism>
<dbReference type="Gene3D" id="3.30.260.10">
    <property type="entry name" value="TCP-1-like chaperonin intermediate domain"/>
    <property type="match status" value="1"/>
</dbReference>
<dbReference type="Gene3D" id="1.10.560.10">
    <property type="entry name" value="GroEL-like equatorial domain"/>
    <property type="match status" value="1"/>
</dbReference>
<dbReference type="SUPFAM" id="SSF48592">
    <property type="entry name" value="GroEL equatorial domain-like"/>
    <property type="match status" value="1"/>
</dbReference>
<dbReference type="InterPro" id="IPR027410">
    <property type="entry name" value="TCP-1-like_intermed_sf"/>
</dbReference>
<dbReference type="GO" id="GO:0042026">
    <property type="term" value="P:protein refolding"/>
    <property type="evidence" value="ECO:0007669"/>
    <property type="project" value="InterPro"/>
</dbReference>
<feature type="coiled-coil region" evidence="6">
    <location>
        <begin position="90"/>
        <end position="117"/>
    </location>
</feature>
<keyword evidence="6" id="KW-0175">Coiled coil</keyword>
<evidence type="ECO:0000256" key="1">
    <source>
        <dbReference type="ARBA" id="ARBA00006607"/>
    </source>
</evidence>
<dbReference type="EMBL" id="JACGWJ010000012">
    <property type="protein sequence ID" value="KAL0383974.1"/>
    <property type="molecule type" value="Genomic_DNA"/>
</dbReference>
<keyword evidence="2" id="KW-0547">Nucleotide-binding</keyword>
<protein>
    <submittedName>
        <fullName evidence="7">RuBisCO large subunit-binding protein subunit beta, chloroplastic</fullName>
    </submittedName>
</protein>
<sequence>MFRGGGFIFCKFMKECLQVEDSIVGESNLLCKDISRVEDSYRFCRDASGTVIREEIGLTLDKADKEVLGHAAKVVLTKDSTAIVGDGSIQEAVNKRVAQIRNLIAAAEQDYEKEKVNERIAKLSGGVAVIQVGAQTETELKEKKLGVEDTLNATKAAVEEGIVVGGGCTLLRLASKVDAIKETLENDEEKVGADIVKRAMSYPLKLIAKNAGVNGSVVSEKSKHGLEIKQVARLGRTSYHVPGLIEAHVNNIVSEEEELLLRMGNNCRAIGSTNANKHINQYFHWLACLCTLLVLSRRLISVENNVFPSAS</sequence>
<evidence type="ECO:0000256" key="6">
    <source>
        <dbReference type="SAM" id="Coils"/>
    </source>
</evidence>
<dbReference type="InterPro" id="IPR027413">
    <property type="entry name" value="GROEL-like_equatorial_sf"/>
</dbReference>
<keyword evidence="3" id="KW-0067">ATP-binding</keyword>
<evidence type="ECO:0000313" key="7">
    <source>
        <dbReference type="EMBL" id="KAL0383974.1"/>
    </source>
</evidence>
<name>A0AAW2RVV2_SESRA</name>
<evidence type="ECO:0000256" key="5">
    <source>
        <dbReference type="RuleBase" id="RU000418"/>
    </source>
</evidence>
<dbReference type="SUPFAM" id="SSF52029">
    <property type="entry name" value="GroEL apical domain-like"/>
    <property type="match status" value="1"/>
</dbReference>
<reference evidence="7" key="2">
    <citation type="journal article" date="2024" name="Plant">
        <title>Genomic evolution and insights into agronomic trait innovations of Sesamum species.</title>
        <authorList>
            <person name="Miao H."/>
            <person name="Wang L."/>
            <person name="Qu L."/>
            <person name="Liu H."/>
            <person name="Sun Y."/>
            <person name="Le M."/>
            <person name="Wang Q."/>
            <person name="Wei S."/>
            <person name="Zheng Y."/>
            <person name="Lin W."/>
            <person name="Duan Y."/>
            <person name="Cao H."/>
            <person name="Xiong S."/>
            <person name="Wang X."/>
            <person name="Wei L."/>
            <person name="Li C."/>
            <person name="Ma Q."/>
            <person name="Ju M."/>
            <person name="Zhao R."/>
            <person name="Li G."/>
            <person name="Mu C."/>
            <person name="Tian Q."/>
            <person name="Mei H."/>
            <person name="Zhang T."/>
            <person name="Gao T."/>
            <person name="Zhang H."/>
        </authorList>
    </citation>
    <scope>NUCLEOTIDE SEQUENCE</scope>
    <source>
        <strain evidence="7">G02</strain>
    </source>
</reference>
<evidence type="ECO:0000256" key="3">
    <source>
        <dbReference type="ARBA" id="ARBA00022840"/>
    </source>
</evidence>
<accession>A0AAW2RVV2</accession>
<dbReference type="PANTHER" id="PTHR45633">
    <property type="entry name" value="60 KDA HEAT SHOCK PROTEIN, MITOCHONDRIAL"/>
    <property type="match status" value="1"/>
</dbReference>
<dbReference type="PROSITE" id="PS00296">
    <property type="entry name" value="CHAPERONINS_CPN60"/>
    <property type="match status" value="1"/>
</dbReference>
<dbReference type="Gene3D" id="3.50.7.10">
    <property type="entry name" value="GroEL"/>
    <property type="match status" value="1"/>
</dbReference>
<dbReference type="Pfam" id="PF00118">
    <property type="entry name" value="Cpn60_TCP1"/>
    <property type="match status" value="1"/>
</dbReference>
<dbReference type="GO" id="GO:0005524">
    <property type="term" value="F:ATP binding"/>
    <property type="evidence" value="ECO:0007669"/>
    <property type="project" value="UniProtKB-KW"/>
</dbReference>
<dbReference type="InterPro" id="IPR018370">
    <property type="entry name" value="Chaperonin_Cpn60_CS"/>
</dbReference>
<dbReference type="PRINTS" id="PR00298">
    <property type="entry name" value="CHAPERONIN60"/>
</dbReference>
<dbReference type="GO" id="GO:0140662">
    <property type="term" value="F:ATP-dependent protein folding chaperone"/>
    <property type="evidence" value="ECO:0007669"/>
    <property type="project" value="InterPro"/>
</dbReference>
<comment type="similarity">
    <text evidence="1 5">Belongs to the chaperonin (HSP60) family.</text>
</comment>
<comment type="caution">
    <text evidence="7">The sequence shown here is derived from an EMBL/GenBank/DDBJ whole genome shotgun (WGS) entry which is preliminary data.</text>
</comment>
<dbReference type="InterPro" id="IPR027409">
    <property type="entry name" value="GroEL-like_apical_dom_sf"/>
</dbReference>
<proteinExistence type="inferred from homology"/>